<dbReference type="EMBL" id="JAUTWS010000064">
    <property type="protein sequence ID" value="MDO9712940.1"/>
    <property type="molecule type" value="Genomic_DNA"/>
</dbReference>
<reference evidence="2 3" key="1">
    <citation type="submission" date="2023-08" db="EMBL/GenBank/DDBJ databases">
        <title>The draft genome sequence of Paracraurococcus sp. LOR1-02.</title>
        <authorList>
            <person name="Kingkaew E."/>
            <person name="Tanasupawat S."/>
        </authorList>
    </citation>
    <scope>NUCLEOTIDE SEQUENCE [LARGE SCALE GENOMIC DNA]</scope>
    <source>
        <strain evidence="2 3">LOR1-02</strain>
    </source>
</reference>
<dbReference type="NCBIfam" id="TIGR03363">
    <property type="entry name" value="VI_chp_8"/>
    <property type="match status" value="1"/>
</dbReference>
<keyword evidence="3" id="KW-1185">Reference proteome</keyword>
<dbReference type="Pfam" id="PF06812">
    <property type="entry name" value="ImpA_N"/>
    <property type="match status" value="1"/>
</dbReference>
<accession>A0ABT9EA56</accession>
<protein>
    <submittedName>
        <fullName evidence="2">Type VI secretion system protein TssA</fullName>
    </submittedName>
</protein>
<comment type="caution">
    <text evidence="2">The sequence shown here is derived from an EMBL/GenBank/DDBJ whole genome shotgun (WGS) entry which is preliminary data.</text>
</comment>
<proteinExistence type="predicted"/>
<evidence type="ECO:0000259" key="1">
    <source>
        <dbReference type="Pfam" id="PF06812"/>
    </source>
</evidence>
<gene>
    <name evidence="2" type="primary">tssA</name>
    <name evidence="2" type="ORF">Q7A36_31720</name>
</gene>
<name>A0ABT9EA56_9PROT</name>
<dbReference type="RefSeq" id="WP_305107801.1">
    <property type="nucleotide sequence ID" value="NZ_JAUTWS010000064.1"/>
</dbReference>
<dbReference type="InterPro" id="IPR010657">
    <property type="entry name" value="ImpA_N"/>
</dbReference>
<dbReference type="InterPro" id="IPR017740">
    <property type="entry name" value="TssA-like"/>
</dbReference>
<organism evidence="2 3">
    <name type="scientific">Paracraurococcus lichenis</name>
    <dbReference type="NCBI Taxonomy" id="3064888"/>
    <lineage>
        <taxon>Bacteria</taxon>
        <taxon>Pseudomonadati</taxon>
        <taxon>Pseudomonadota</taxon>
        <taxon>Alphaproteobacteria</taxon>
        <taxon>Acetobacterales</taxon>
        <taxon>Roseomonadaceae</taxon>
        <taxon>Paracraurococcus</taxon>
    </lineage>
</organism>
<feature type="domain" description="ImpA N-terminal" evidence="1">
    <location>
        <begin position="25"/>
        <end position="154"/>
    </location>
</feature>
<dbReference type="Proteomes" id="UP001243009">
    <property type="component" value="Unassembled WGS sequence"/>
</dbReference>
<evidence type="ECO:0000313" key="2">
    <source>
        <dbReference type="EMBL" id="MDO9712940.1"/>
    </source>
</evidence>
<dbReference type="PANTHER" id="PTHR37951:SF1">
    <property type="entry name" value="TYPE VI SECRETION SYSTEM COMPONENT TSSA1"/>
    <property type="match status" value="1"/>
</dbReference>
<dbReference type="PANTHER" id="PTHR37951">
    <property type="entry name" value="CYTOPLASMIC PROTEIN-RELATED"/>
    <property type="match status" value="1"/>
</dbReference>
<sequence>MPDLHASGSPPSAVLPEGFDLDALLAPIPGDLPAGRDLRRDVSGVSPLARLRDAVREARAAEREADSLDPGAVTPLPSWRGILRIAIEGLAGHSKDLEFAAALTEAAVRLQGLPGLAAGATLIRGLCEGFWDALHPMPDEEGMATRFVPVSGLSGADRDGTLLQPLRRIALLTRPDGAPFGWWQYEQSRDLARITDEDRRARRIASGVMPYEEIETLARGAAAELRRFGAEAAAAEAAWTAMARSLAELARPDPGPSTGRVAELLGLMADVAAQLGPAPAGPVAADATAPQAPAAAMPSLAPVPTPELAVPEDREAMLRQLSTIADFFRRTEPTSPLSYTLEEAVRRARMSWPELLAEVVADERARGEILTALGIRPPQA</sequence>
<evidence type="ECO:0000313" key="3">
    <source>
        <dbReference type="Proteomes" id="UP001243009"/>
    </source>
</evidence>